<comment type="caution">
    <text evidence="2">The sequence shown here is derived from an EMBL/GenBank/DDBJ whole genome shotgun (WGS) entry which is preliminary data.</text>
</comment>
<organism evidence="2 3">
    <name type="scientific">Ambrosia artemisiifolia</name>
    <name type="common">Common ragweed</name>
    <dbReference type="NCBI Taxonomy" id="4212"/>
    <lineage>
        <taxon>Eukaryota</taxon>
        <taxon>Viridiplantae</taxon>
        <taxon>Streptophyta</taxon>
        <taxon>Embryophyta</taxon>
        <taxon>Tracheophyta</taxon>
        <taxon>Spermatophyta</taxon>
        <taxon>Magnoliopsida</taxon>
        <taxon>eudicotyledons</taxon>
        <taxon>Gunneridae</taxon>
        <taxon>Pentapetalae</taxon>
        <taxon>asterids</taxon>
        <taxon>campanulids</taxon>
        <taxon>Asterales</taxon>
        <taxon>Asteraceae</taxon>
        <taxon>Asteroideae</taxon>
        <taxon>Heliantheae alliance</taxon>
        <taxon>Heliantheae</taxon>
        <taxon>Ambrosia</taxon>
    </lineage>
</organism>
<feature type="chain" id="PRO_5041979517" evidence="1">
    <location>
        <begin position="22"/>
        <end position="69"/>
    </location>
</feature>
<name>A0AAD5BNX9_AMBAR</name>
<dbReference type="AlphaFoldDB" id="A0AAD5BNX9"/>
<reference evidence="2" key="1">
    <citation type="submission" date="2022-06" db="EMBL/GenBank/DDBJ databases">
        <title>Uncovering the hologenomic basis of an extraordinary plant invasion.</title>
        <authorList>
            <person name="Bieker V.C."/>
            <person name="Martin M.D."/>
            <person name="Gilbert T."/>
            <person name="Hodgins K."/>
            <person name="Battlay P."/>
            <person name="Petersen B."/>
            <person name="Wilson J."/>
        </authorList>
    </citation>
    <scope>NUCLEOTIDE SEQUENCE</scope>
    <source>
        <strain evidence="2">AA19_3_7</strain>
        <tissue evidence="2">Leaf</tissue>
    </source>
</reference>
<feature type="non-terminal residue" evidence="2">
    <location>
        <position position="1"/>
    </location>
</feature>
<protein>
    <submittedName>
        <fullName evidence="2">Uncharacterized protein</fullName>
    </submittedName>
</protein>
<sequence length="69" mass="8328">MMNQLRDLIQLHLLWLKICSGQFIAKVKMQLGNLERLHLMWWCLTNTVPSEELLTGWCFFMKERLYGKE</sequence>
<dbReference type="EMBL" id="JAMZMK010011628">
    <property type="protein sequence ID" value="KAI7726569.1"/>
    <property type="molecule type" value="Genomic_DNA"/>
</dbReference>
<gene>
    <name evidence="2" type="ORF">M8C21_027122</name>
</gene>
<feature type="signal peptide" evidence="1">
    <location>
        <begin position="1"/>
        <end position="21"/>
    </location>
</feature>
<accession>A0AAD5BNX9</accession>
<proteinExistence type="predicted"/>
<keyword evidence="1" id="KW-0732">Signal</keyword>
<evidence type="ECO:0000256" key="1">
    <source>
        <dbReference type="SAM" id="SignalP"/>
    </source>
</evidence>
<evidence type="ECO:0000313" key="2">
    <source>
        <dbReference type="EMBL" id="KAI7726569.1"/>
    </source>
</evidence>
<evidence type="ECO:0000313" key="3">
    <source>
        <dbReference type="Proteomes" id="UP001206925"/>
    </source>
</evidence>
<dbReference type="Proteomes" id="UP001206925">
    <property type="component" value="Unassembled WGS sequence"/>
</dbReference>
<keyword evidence="3" id="KW-1185">Reference proteome</keyword>